<comment type="caution">
    <text evidence="1">The sequence shown here is derived from an EMBL/GenBank/DDBJ whole genome shotgun (WGS) entry which is preliminary data.</text>
</comment>
<organism evidence="1 2">
    <name type="scientific">Neotoma lepida</name>
    <name type="common">Desert woodrat</name>
    <dbReference type="NCBI Taxonomy" id="56216"/>
    <lineage>
        <taxon>Eukaryota</taxon>
        <taxon>Metazoa</taxon>
        <taxon>Chordata</taxon>
        <taxon>Craniata</taxon>
        <taxon>Vertebrata</taxon>
        <taxon>Euteleostomi</taxon>
        <taxon>Mammalia</taxon>
        <taxon>Eutheria</taxon>
        <taxon>Euarchontoglires</taxon>
        <taxon>Glires</taxon>
        <taxon>Rodentia</taxon>
        <taxon>Myomorpha</taxon>
        <taxon>Muroidea</taxon>
        <taxon>Cricetidae</taxon>
        <taxon>Neotominae</taxon>
        <taxon>Neotoma</taxon>
    </lineage>
</organism>
<dbReference type="EMBL" id="LZPO01027599">
    <property type="protein sequence ID" value="OBS78000.1"/>
    <property type="molecule type" value="Genomic_DNA"/>
</dbReference>
<reference evidence="1 2" key="1">
    <citation type="submission" date="2016-06" db="EMBL/GenBank/DDBJ databases">
        <title>The Draft Genome Sequence and Annotation of the Desert Woodrat Neotoma lepida.</title>
        <authorList>
            <person name="Campbell M."/>
            <person name="Oakeson K.F."/>
            <person name="Yandell M."/>
            <person name="Halpert J.R."/>
            <person name="Dearing D."/>
        </authorList>
    </citation>
    <scope>NUCLEOTIDE SEQUENCE [LARGE SCALE GENOMIC DNA]</scope>
    <source>
        <strain evidence="1">417</strain>
        <tissue evidence="1">Liver</tissue>
    </source>
</reference>
<evidence type="ECO:0000313" key="1">
    <source>
        <dbReference type="EMBL" id="OBS78000.1"/>
    </source>
</evidence>
<sequence length="78" mass="8331">MTSAEAVLLWVRTATPQAGRLASVASVVAAVKRNSPILSLTLGEGHVGQKSRAHILKKRAQKGWTWGEILPSQWAVTG</sequence>
<evidence type="ECO:0000313" key="2">
    <source>
        <dbReference type="Proteomes" id="UP000092124"/>
    </source>
</evidence>
<proteinExistence type="predicted"/>
<gene>
    <name evidence="1" type="ORF">A6R68_19609</name>
</gene>
<protein>
    <submittedName>
        <fullName evidence="1">Uncharacterized protein</fullName>
    </submittedName>
</protein>
<dbReference type="Proteomes" id="UP000092124">
    <property type="component" value="Unassembled WGS sequence"/>
</dbReference>
<accession>A0A1A6HJ51</accession>
<dbReference type="AlphaFoldDB" id="A0A1A6HJ51"/>
<name>A0A1A6HJ51_NEOLE</name>
<keyword evidence="2" id="KW-1185">Reference proteome</keyword>